<evidence type="ECO:0000313" key="3">
    <source>
        <dbReference type="EMBL" id="AQW88191.1"/>
    </source>
</evidence>
<dbReference type="PANTHER" id="PTHR45947">
    <property type="entry name" value="SULFOQUINOVOSYL TRANSFERASE SQD2"/>
    <property type="match status" value="1"/>
</dbReference>
<dbReference type="EMBL" id="CP017258">
    <property type="protein sequence ID" value="AQW88191.1"/>
    <property type="molecule type" value="Genomic_DNA"/>
</dbReference>
<name>A0A1S6U8V6_9BACT</name>
<dbReference type="Pfam" id="PF13439">
    <property type="entry name" value="Glyco_transf_4"/>
    <property type="match status" value="1"/>
</dbReference>
<evidence type="ECO:0000259" key="1">
    <source>
        <dbReference type="Pfam" id="PF00534"/>
    </source>
</evidence>
<dbReference type="InterPro" id="IPR028098">
    <property type="entry name" value="Glyco_trans_4-like_N"/>
</dbReference>
<gene>
    <name evidence="3" type="ORF">CPIN18021_1398</name>
</gene>
<reference evidence="4" key="1">
    <citation type="submission" date="2016-09" db="EMBL/GenBank/DDBJ databases">
        <title>Comparative genomics of the Campylobacter concisus group.</title>
        <authorList>
            <person name="Miller W.G."/>
            <person name="Yee E."/>
            <person name="Chapman M.H."/>
            <person name="Huynh S."/>
            <person name="Bono J.L."/>
            <person name="On S.L.W."/>
            <person name="StLeger J."/>
            <person name="Foster G."/>
            <person name="Parker C.T."/>
        </authorList>
    </citation>
    <scope>NUCLEOTIDE SEQUENCE [LARGE SCALE GENOMIC DNA]</scope>
    <source>
        <strain evidence="4">RM18021</strain>
    </source>
</reference>
<dbReference type="InterPro" id="IPR050194">
    <property type="entry name" value="Glycosyltransferase_grp1"/>
</dbReference>
<dbReference type="AlphaFoldDB" id="A0A1S6U8V6"/>
<sequence>MINILELESSKGFGGQEHRTQRVINGLNKQKFKVFYGLNKGSTSFIKDIDCEFVEFDLRKIYNIFEIIKICRFVKKNDIKIISTHSGKDGIIGSIVGKICKVKVIRTRHLQTPISSSMSYNLCTKVVAVSNATKYSLINKGVKENLIDVVYTGVDTKKFNPNFKKDIKKELNLASNTVVIGIVAVLRGAKNHEFLINAFNELNLEKCALIIVGDGPQEDYLKEITKDNKNIFMLGNRTDVADFMGSFDIFVLPSKMEALGTVLLEAGSCEVPCIGSNVGGIVEVVLDNKTGFVFNLDNKEELKNAIFKLVQDKGLRYKFGKNAREYVYNNFSIEQMVKKTEILYETI</sequence>
<dbReference type="Gene3D" id="3.40.50.2000">
    <property type="entry name" value="Glycogen Phosphorylase B"/>
    <property type="match status" value="2"/>
</dbReference>
<keyword evidence="4" id="KW-1185">Reference proteome</keyword>
<proteinExistence type="predicted"/>
<evidence type="ECO:0000259" key="2">
    <source>
        <dbReference type="Pfam" id="PF13439"/>
    </source>
</evidence>
<dbReference type="CDD" id="cd03801">
    <property type="entry name" value="GT4_PimA-like"/>
    <property type="match status" value="1"/>
</dbReference>
<evidence type="ECO:0000313" key="4">
    <source>
        <dbReference type="Proteomes" id="UP000190868"/>
    </source>
</evidence>
<dbReference type="InterPro" id="IPR001296">
    <property type="entry name" value="Glyco_trans_1"/>
</dbReference>
<organism evidence="3 4">
    <name type="scientific">Campylobacter pinnipediorum subsp. caledonicus</name>
    <dbReference type="NCBI Taxonomy" id="1874362"/>
    <lineage>
        <taxon>Bacteria</taxon>
        <taxon>Pseudomonadati</taxon>
        <taxon>Campylobacterota</taxon>
        <taxon>Epsilonproteobacteria</taxon>
        <taxon>Campylobacterales</taxon>
        <taxon>Campylobacteraceae</taxon>
        <taxon>Campylobacter</taxon>
    </lineage>
</organism>
<keyword evidence="3" id="KW-0808">Transferase</keyword>
<dbReference type="RefSeq" id="WP_078424715.1">
    <property type="nucleotide sequence ID" value="NZ_CP017258.1"/>
</dbReference>
<accession>A0A1S6U8V6</accession>
<dbReference type="Pfam" id="PF00534">
    <property type="entry name" value="Glycos_transf_1"/>
    <property type="match status" value="1"/>
</dbReference>
<feature type="domain" description="Glycosyl transferase family 1" evidence="1">
    <location>
        <begin position="164"/>
        <end position="325"/>
    </location>
</feature>
<dbReference type="Proteomes" id="UP000190868">
    <property type="component" value="Chromosome"/>
</dbReference>
<feature type="domain" description="Glycosyltransferase subfamily 4-like N-terminal" evidence="2">
    <location>
        <begin position="13"/>
        <end position="157"/>
    </location>
</feature>
<dbReference type="PANTHER" id="PTHR45947:SF3">
    <property type="entry name" value="SULFOQUINOVOSYL TRANSFERASE SQD2"/>
    <property type="match status" value="1"/>
</dbReference>
<protein>
    <submittedName>
        <fullName evidence="3">Glycosyltransferase, family 1</fullName>
    </submittedName>
</protein>
<dbReference type="SUPFAM" id="SSF53756">
    <property type="entry name" value="UDP-Glycosyltransferase/glycogen phosphorylase"/>
    <property type="match status" value="1"/>
</dbReference>
<dbReference type="GO" id="GO:0016757">
    <property type="term" value="F:glycosyltransferase activity"/>
    <property type="evidence" value="ECO:0007669"/>
    <property type="project" value="InterPro"/>
</dbReference>